<feature type="compositionally biased region" description="Basic and acidic residues" evidence="2">
    <location>
        <begin position="17"/>
        <end position="31"/>
    </location>
</feature>
<feature type="compositionally biased region" description="Polar residues" evidence="2">
    <location>
        <begin position="426"/>
        <end position="438"/>
    </location>
</feature>
<sequence>MPRTKRPNIGSDQAESSLRRPGKELLEEAKTEGSNVRAEDVASVERNIDSETDEEINEDINIGEQVIAEESLDEGYNSEDDDAVYRQPLHLSDEIKISQVKVDDAWLRTAAEKNYCSVGKRFFRLPDDYFLTLPESGSTVVDCPEGHIAIYAKHFEFGLRFSLHPFIEKIFKSWNVCIAQLTPTTIRNVVSLVWVMIYMDFPLTLNLIRKLHWLKKDTQSPGWWSLYTVNGKLTVWPKLTSCKMWQKQFYYVKVPDTFALRRKFYLPHTRFDTIRDRKLGILERKAFRFFDCMYINEGKKIKAVPREWMPNCNYILGNAPLSHIGLCHTDAYGLEKLDNEKLGLHPDGSIKRQCPPNPKGKFDTLPKFANRAQKGKQRSRQDMTALSKPKATDGQFIFPLRRVDGAGRSKRASSASDREQAKKQKSTPAPDQQASQAKDSVAETRVIVNLDEDATGAESEAYGTDIPAPPPVITKAEKVIPVSREVPRFSTILSGSAGPTAFVPASVSDFIEFPHVRIPEEVSDELLDFPIGNASEPWCPSFTVNRGESVYADDPSSGGSLGWRMLKDLPTPADRPTGCFVAPCGQMMNDILRTVNFAVGVVHMYRHYQRQADRAEVVLKKADEERQAHKAEIDGYKSKISKLEEKLKTQIDELQKKLEAESADKQRAEDELRLARLEKPLIKRRAVNQFLKSDLYRDKLVDRYNGAWVAAHRCVCKAENWDVDRWQTVEDAYGADSHLSPTIYEESYFENPPVLDTIKNFDPRSLPDEDFDESLLATPPRDDALEKMSATRD</sequence>
<protein>
    <submittedName>
        <fullName evidence="3">Uncharacterized protein</fullName>
    </submittedName>
</protein>
<keyword evidence="1" id="KW-0175">Coiled coil</keyword>
<proteinExistence type="predicted"/>
<dbReference type="Gramene" id="AUR62041161-RA">
    <property type="protein sequence ID" value="AUR62041161-RA:cds"/>
    <property type="gene ID" value="AUR62041161"/>
</dbReference>
<dbReference type="Proteomes" id="UP000596660">
    <property type="component" value="Unplaced"/>
</dbReference>
<evidence type="ECO:0000256" key="1">
    <source>
        <dbReference type="SAM" id="Coils"/>
    </source>
</evidence>
<feature type="coiled-coil region" evidence="1">
    <location>
        <begin position="605"/>
        <end position="678"/>
    </location>
</feature>
<reference evidence="3" key="1">
    <citation type="journal article" date="2017" name="Nature">
        <title>The genome of Chenopodium quinoa.</title>
        <authorList>
            <person name="Jarvis D.E."/>
            <person name="Ho Y.S."/>
            <person name="Lightfoot D.J."/>
            <person name="Schmoeckel S.M."/>
            <person name="Li B."/>
            <person name="Borm T.J.A."/>
            <person name="Ohyanagi H."/>
            <person name="Mineta K."/>
            <person name="Michell C.T."/>
            <person name="Saber N."/>
            <person name="Kharbatia N.M."/>
            <person name="Rupper R.R."/>
            <person name="Sharp A.R."/>
            <person name="Dally N."/>
            <person name="Boughton B.A."/>
            <person name="Woo Y.H."/>
            <person name="Gao G."/>
            <person name="Schijlen E.G.W.M."/>
            <person name="Guo X."/>
            <person name="Momin A.A."/>
            <person name="Negrao S."/>
            <person name="Al-Babili S."/>
            <person name="Gehring C."/>
            <person name="Roessner U."/>
            <person name="Jung C."/>
            <person name="Murphy K."/>
            <person name="Arold S.T."/>
            <person name="Gojobori T."/>
            <person name="van der Linden C.G."/>
            <person name="van Loo E.N."/>
            <person name="Jellen E.N."/>
            <person name="Maughan P.J."/>
            <person name="Tester M."/>
        </authorList>
    </citation>
    <scope>NUCLEOTIDE SEQUENCE [LARGE SCALE GENOMIC DNA]</scope>
    <source>
        <strain evidence="3">cv. PI 614886</strain>
    </source>
</reference>
<feature type="region of interest" description="Disordered" evidence="2">
    <location>
        <begin position="765"/>
        <end position="793"/>
    </location>
</feature>
<keyword evidence="4" id="KW-1185">Reference proteome</keyword>
<dbReference type="AlphaFoldDB" id="A0A803N698"/>
<evidence type="ECO:0000313" key="4">
    <source>
        <dbReference type="Proteomes" id="UP000596660"/>
    </source>
</evidence>
<reference evidence="3" key="2">
    <citation type="submission" date="2021-03" db="UniProtKB">
        <authorList>
            <consortium name="EnsemblPlants"/>
        </authorList>
    </citation>
    <scope>IDENTIFICATION</scope>
</reference>
<feature type="region of interest" description="Disordered" evidence="2">
    <location>
        <begin position="345"/>
        <end position="444"/>
    </location>
</feature>
<feature type="compositionally biased region" description="Basic and acidic residues" evidence="2">
    <location>
        <begin position="780"/>
        <end position="793"/>
    </location>
</feature>
<name>A0A803N698_CHEQI</name>
<evidence type="ECO:0000256" key="2">
    <source>
        <dbReference type="SAM" id="MobiDB-lite"/>
    </source>
</evidence>
<accession>A0A803N698</accession>
<evidence type="ECO:0000313" key="3">
    <source>
        <dbReference type="EnsemblPlants" id="AUR62041161-RA:cds"/>
    </source>
</evidence>
<feature type="region of interest" description="Disordered" evidence="2">
    <location>
        <begin position="1"/>
        <end position="60"/>
    </location>
</feature>
<organism evidence="3 4">
    <name type="scientific">Chenopodium quinoa</name>
    <name type="common">Quinoa</name>
    <dbReference type="NCBI Taxonomy" id="63459"/>
    <lineage>
        <taxon>Eukaryota</taxon>
        <taxon>Viridiplantae</taxon>
        <taxon>Streptophyta</taxon>
        <taxon>Embryophyta</taxon>
        <taxon>Tracheophyta</taxon>
        <taxon>Spermatophyta</taxon>
        <taxon>Magnoliopsida</taxon>
        <taxon>eudicotyledons</taxon>
        <taxon>Gunneridae</taxon>
        <taxon>Pentapetalae</taxon>
        <taxon>Caryophyllales</taxon>
        <taxon>Chenopodiaceae</taxon>
        <taxon>Chenopodioideae</taxon>
        <taxon>Atripliceae</taxon>
        <taxon>Chenopodium</taxon>
    </lineage>
</organism>
<dbReference type="EnsemblPlants" id="AUR62041161-RA">
    <property type="protein sequence ID" value="AUR62041161-RA:cds"/>
    <property type="gene ID" value="AUR62041161"/>
</dbReference>